<protein>
    <submittedName>
        <fullName evidence="1">Uncharacterized protein</fullName>
    </submittedName>
</protein>
<organism evidence="1">
    <name type="scientific">Arundo donax</name>
    <name type="common">Giant reed</name>
    <name type="synonym">Donax arundinaceus</name>
    <dbReference type="NCBI Taxonomy" id="35708"/>
    <lineage>
        <taxon>Eukaryota</taxon>
        <taxon>Viridiplantae</taxon>
        <taxon>Streptophyta</taxon>
        <taxon>Embryophyta</taxon>
        <taxon>Tracheophyta</taxon>
        <taxon>Spermatophyta</taxon>
        <taxon>Magnoliopsida</taxon>
        <taxon>Liliopsida</taxon>
        <taxon>Poales</taxon>
        <taxon>Poaceae</taxon>
        <taxon>PACMAD clade</taxon>
        <taxon>Arundinoideae</taxon>
        <taxon>Arundineae</taxon>
        <taxon>Arundo</taxon>
    </lineage>
</organism>
<proteinExistence type="predicted"/>
<name>A0A0A9BQQ0_ARUDO</name>
<sequence>MFRSTWLHHTIYFNKTTVQPATMYPQPSFKGYPGS</sequence>
<dbReference type="AlphaFoldDB" id="A0A0A9BQQ0"/>
<accession>A0A0A9BQQ0</accession>
<reference evidence="1" key="1">
    <citation type="submission" date="2014-09" db="EMBL/GenBank/DDBJ databases">
        <authorList>
            <person name="Magalhaes I.L.F."/>
            <person name="Oliveira U."/>
            <person name="Santos F.R."/>
            <person name="Vidigal T.H.D.A."/>
            <person name="Brescovit A.D."/>
            <person name="Santos A.J."/>
        </authorList>
    </citation>
    <scope>NUCLEOTIDE SEQUENCE</scope>
    <source>
        <tissue evidence="1">Shoot tissue taken approximately 20 cm above the soil surface</tissue>
    </source>
</reference>
<evidence type="ECO:0000313" key="1">
    <source>
        <dbReference type="EMBL" id="JAD63545.1"/>
    </source>
</evidence>
<dbReference type="EMBL" id="GBRH01234350">
    <property type="protein sequence ID" value="JAD63545.1"/>
    <property type="molecule type" value="Transcribed_RNA"/>
</dbReference>
<reference evidence="1" key="2">
    <citation type="journal article" date="2015" name="Data Brief">
        <title>Shoot transcriptome of the giant reed, Arundo donax.</title>
        <authorList>
            <person name="Barrero R.A."/>
            <person name="Guerrero F.D."/>
            <person name="Moolhuijzen P."/>
            <person name="Goolsby J.A."/>
            <person name="Tidwell J."/>
            <person name="Bellgard S.E."/>
            <person name="Bellgard M.I."/>
        </authorList>
    </citation>
    <scope>NUCLEOTIDE SEQUENCE</scope>
    <source>
        <tissue evidence="1">Shoot tissue taken approximately 20 cm above the soil surface</tissue>
    </source>
</reference>